<sequence>MRKYFIDSLLSSVPRVRGRKRIIFYVDDDSALEEDLLEALQESNFDVKWQSGASPTLFSATKTSGSVAICCTERESMNSFVLSYYHLDSVFSYEEEEKEVSRRLKYELFSRAWRG</sequence>
<evidence type="ECO:0000313" key="2">
    <source>
        <dbReference type="Proteomes" id="UP000749320"/>
    </source>
</evidence>
<evidence type="ECO:0000313" key="1">
    <source>
        <dbReference type="EMBL" id="HJF39620.1"/>
    </source>
</evidence>
<accession>A0A921GAH0</accession>
<comment type="caution">
    <text evidence="1">The sequence shown here is derived from an EMBL/GenBank/DDBJ whole genome shotgun (WGS) entry which is preliminary data.</text>
</comment>
<reference evidence="1" key="1">
    <citation type="journal article" date="2021" name="PeerJ">
        <title>Extensive microbial diversity within the chicken gut microbiome revealed by metagenomics and culture.</title>
        <authorList>
            <person name="Gilroy R."/>
            <person name="Ravi A."/>
            <person name="Getino M."/>
            <person name="Pursley I."/>
            <person name="Horton D.L."/>
            <person name="Alikhan N.F."/>
            <person name="Baker D."/>
            <person name="Gharbi K."/>
            <person name="Hall N."/>
            <person name="Watson M."/>
            <person name="Adriaenssens E.M."/>
            <person name="Foster-Nyarko E."/>
            <person name="Jarju S."/>
            <person name="Secka A."/>
            <person name="Antonio M."/>
            <person name="Oren A."/>
            <person name="Chaudhuri R.R."/>
            <person name="La Ragione R."/>
            <person name="Hildebrand F."/>
            <person name="Pallen M.J."/>
        </authorList>
    </citation>
    <scope>NUCLEOTIDE SEQUENCE</scope>
    <source>
        <strain evidence="1">CHK193-16274</strain>
    </source>
</reference>
<dbReference type="EMBL" id="DYWV01000059">
    <property type="protein sequence ID" value="HJF39620.1"/>
    <property type="molecule type" value="Genomic_DNA"/>
</dbReference>
<protein>
    <submittedName>
        <fullName evidence="1">Uncharacterized protein</fullName>
    </submittedName>
</protein>
<reference evidence="1" key="2">
    <citation type="submission" date="2021-09" db="EMBL/GenBank/DDBJ databases">
        <authorList>
            <person name="Gilroy R."/>
        </authorList>
    </citation>
    <scope>NUCLEOTIDE SEQUENCE</scope>
    <source>
        <strain evidence="1">CHK193-16274</strain>
    </source>
</reference>
<gene>
    <name evidence="1" type="ORF">K8V91_01735</name>
</gene>
<dbReference type="AlphaFoldDB" id="A0A921GAH0"/>
<dbReference type="Proteomes" id="UP000749320">
    <property type="component" value="Unassembled WGS sequence"/>
</dbReference>
<proteinExistence type="predicted"/>
<name>A0A921GAH0_9FIRM</name>
<organism evidence="1 2">
    <name type="scientific">Thomasclavelia spiroformis</name>
    <dbReference type="NCBI Taxonomy" id="29348"/>
    <lineage>
        <taxon>Bacteria</taxon>
        <taxon>Bacillati</taxon>
        <taxon>Bacillota</taxon>
        <taxon>Erysipelotrichia</taxon>
        <taxon>Erysipelotrichales</taxon>
        <taxon>Coprobacillaceae</taxon>
        <taxon>Thomasclavelia</taxon>
    </lineage>
</organism>